<gene>
    <name evidence="2" type="ORF">O9H85_25565</name>
</gene>
<dbReference type="EMBL" id="JAQAGZ010000019">
    <property type="protein sequence ID" value="MCZ8515719.1"/>
    <property type="molecule type" value="Genomic_DNA"/>
</dbReference>
<name>A0ABT4QFQ2_9BACL</name>
<comment type="caution">
    <text evidence="2">The sequence shown here is derived from an EMBL/GenBank/DDBJ whole genome shotgun (WGS) entry which is preliminary data.</text>
</comment>
<evidence type="ECO:0000313" key="2">
    <source>
        <dbReference type="EMBL" id="MCZ8515719.1"/>
    </source>
</evidence>
<feature type="domain" description="MOSC" evidence="1">
    <location>
        <begin position="25"/>
        <end position="174"/>
    </location>
</feature>
<proteinExistence type="predicted"/>
<dbReference type="InterPro" id="IPR011037">
    <property type="entry name" value="Pyrv_Knase-like_insert_dom_sf"/>
</dbReference>
<dbReference type="InterPro" id="IPR005302">
    <property type="entry name" value="MoCF_Sase_C"/>
</dbReference>
<accession>A0ABT4QFQ2</accession>
<dbReference type="RefSeq" id="WP_269884251.1">
    <property type="nucleotide sequence ID" value="NZ_JAQAGZ010000019.1"/>
</dbReference>
<dbReference type="Gene3D" id="2.40.33.20">
    <property type="entry name" value="PK beta-barrel domain-like"/>
    <property type="match status" value="1"/>
</dbReference>
<sequence>MNNGDPIHGTVQAVSCSAAHTFGKPNQAGIRLLAGLGVEGDAHAGVTVKHRSRVAQDPAQPNLRQVHLIHAELHDELQAQGFHVAAGEMGENVTTRGIDLLGLPRGTRLYLGPEAVVEVTGLRNPCSQLDRFQPGLMAAVLGRDEQGRLIRKAGIMGIVLAGGEVRPGDAIRAEWPPEPHEPLERV</sequence>
<dbReference type="Proteomes" id="UP001527882">
    <property type="component" value="Unassembled WGS sequence"/>
</dbReference>
<dbReference type="PANTHER" id="PTHR36930">
    <property type="entry name" value="METAL-SULFUR CLUSTER BIOSYNTHESIS PROTEINS YUAD-RELATED"/>
    <property type="match status" value="1"/>
</dbReference>
<keyword evidence="3" id="KW-1185">Reference proteome</keyword>
<dbReference type="InterPro" id="IPR052716">
    <property type="entry name" value="MOSC_domain"/>
</dbReference>
<evidence type="ECO:0000259" key="1">
    <source>
        <dbReference type="PROSITE" id="PS51340"/>
    </source>
</evidence>
<organism evidence="2 3">
    <name type="scientific">Paenibacillus gyeongsangnamensis</name>
    <dbReference type="NCBI Taxonomy" id="3388067"/>
    <lineage>
        <taxon>Bacteria</taxon>
        <taxon>Bacillati</taxon>
        <taxon>Bacillota</taxon>
        <taxon>Bacilli</taxon>
        <taxon>Bacillales</taxon>
        <taxon>Paenibacillaceae</taxon>
        <taxon>Paenibacillus</taxon>
    </lineage>
</organism>
<dbReference type="SUPFAM" id="SSF50800">
    <property type="entry name" value="PK beta-barrel domain-like"/>
    <property type="match status" value="1"/>
</dbReference>
<dbReference type="PROSITE" id="PS51340">
    <property type="entry name" value="MOSC"/>
    <property type="match status" value="1"/>
</dbReference>
<dbReference type="PANTHER" id="PTHR36930:SF1">
    <property type="entry name" value="MOSC DOMAIN-CONTAINING PROTEIN"/>
    <property type="match status" value="1"/>
</dbReference>
<dbReference type="Pfam" id="PF03473">
    <property type="entry name" value="MOSC"/>
    <property type="match status" value="1"/>
</dbReference>
<reference evidence="2 3" key="1">
    <citation type="submission" date="2022-12" db="EMBL/GenBank/DDBJ databases">
        <title>Draft genome sequence of Paenibacillus sp. dW9.</title>
        <authorList>
            <person name="Choi E.-W."/>
            <person name="Kim D.-U."/>
        </authorList>
    </citation>
    <scope>NUCLEOTIDE SEQUENCE [LARGE SCALE GENOMIC DNA]</scope>
    <source>
        <strain evidence="3">dW9</strain>
    </source>
</reference>
<evidence type="ECO:0000313" key="3">
    <source>
        <dbReference type="Proteomes" id="UP001527882"/>
    </source>
</evidence>
<protein>
    <submittedName>
        <fullName evidence="2">MOSC domain-containing protein</fullName>
    </submittedName>
</protein>